<dbReference type="AlphaFoldDB" id="A0A7M1S5E0"/>
<evidence type="ECO:0000313" key="2">
    <source>
        <dbReference type="Proteomes" id="UP000595074"/>
    </source>
</evidence>
<gene>
    <name evidence="1" type="ORF">IMZ28_03970</name>
</gene>
<evidence type="ECO:0000313" key="1">
    <source>
        <dbReference type="EMBL" id="QOR62637.1"/>
    </source>
</evidence>
<keyword evidence="2" id="KW-1185">Reference proteome</keyword>
<name>A0A7M1S5E0_9BACT</name>
<dbReference type="KEGG" id="sinu:IMZ28_03970"/>
<accession>A0A7M1S5E0</accession>
<dbReference type="Proteomes" id="UP000595074">
    <property type="component" value="Chromosome"/>
</dbReference>
<dbReference type="InterPro" id="IPR029033">
    <property type="entry name" value="His_PPase_superfam"/>
</dbReference>
<dbReference type="Gene3D" id="3.40.50.1240">
    <property type="entry name" value="Phosphoglycerate mutase-like"/>
    <property type="match status" value="1"/>
</dbReference>
<dbReference type="Pfam" id="PF00300">
    <property type="entry name" value="His_Phos_1"/>
    <property type="match status" value="1"/>
</dbReference>
<proteinExistence type="predicted"/>
<dbReference type="InterPro" id="IPR013078">
    <property type="entry name" value="His_Pase_superF_clade-1"/>
</dbReference>
<sequence length="176" mass="20711">MALTLLRHAALHPRDQGRYNGWTDLSIEPSLFKKEKISLLQRQKFDLVYSSDLVRCTQTLELMGIKEYSIEKRLREVRFKAHIEGKSFDEICRLQDYDASLLKEEERWHAYVCAESASAFERRIRHFMAELPHDKEILICSHAGTLQKILYLLGLSKAKIDYLEFIRIERGLQQLV</sequence>
<protein>
    <submittedName>
        <fullName evidence="1">Histidine phosphatase family protein</fullName>
    </submittedName>
</protein>
<dbReference type="SUPFAM" id="SSF53254">
    <property type="entry name" value="Phosphoglycerate mutase-like"/>
    <property type="match status" value="1"/>
</dbReference>
<dbReference type="CDD" id="cd07067">
    <property type="entry name" value="HP_PGM_like"/>
    <property type="match status" value="1"/>
</dbReference>
<dbReference type="EMBL" id="CP063164">
    <property type="protein sequence ID" value="QOR62637.1"/>
    <property type="molecule type" value="Genomic_DNA"/>
</dbReference>
<dbReference type="PIRSF" id="PIRSF000709">
    <property type="entry name" value="6PFK_2-Ptase"/>
    <property type="match status" value="1"/>
</dbReference>
<reference evidence="1 2" key="1">
    <citation type="submission" date="2020-10" db="EMBL/GenBank/DDBJ databases">
        <title>The genome of sulfurovum sp.</title>
        <authorList>
            <person name="Xie S."/>
            <person name="Shao Z."/>
            <person name="Jiang L."/>
        </authorList>
    </citation>
    <scope>NUCLEOTIDE SEQUENCE [LARGE SCALE GENOMIC DNA]</scope>
    <source>
        <strain evidence="1 2">ST-419</strain>
    </source>
</reference>
<dbReference type="RefSeq" id="WP_197549455.1">
    <property type="nucleotide sequence ID" value="NZ_CP063164.1"/>
</dbReference>
<organism evidence="1 2">
    <name type="scientific">Sulfurovum indicum</name>
    <dbReference type="NCBI Taxonomy" id="2779528"/>
    <lineage>
        <taxon>Bacteria</taxon>
        <taxon>Pseudomonadati</taxon>
        <taxon>Campylobacterota</taxon>
        <taxon>Epsilonproteobacteria</taxon>
        <taxon>Campylobacterales</taxon>
        <taxon>Sulfurovaceae</taxon>
        <taxon>Sulfurovum</taxon>
    </lineage>
</organism>